<dbReference type="AlphaFoldDB" id="A0A8R7P713"/>
<evidence type="ECO:0000313" key="2">
    <source>
        <dbReference type="EnsemblPlants" id="TuG1812G0100004427.01.T01.cds409810"/>
    </source>
</evidence>
<protein>
    <recommendedName>
        <fullName evidence="1">DUF1618 domain-containing protein</fullName>
    </recommendedName>
</protein>
<dbReference type="InterPro" id="IPR011676">
    <property type="entry name" value="DUF1618"/>
</dbReference>
<dbReference type="PANTHER" id="PTHR33074">
    <property type="entry name" value="EXPRESSED PROTEIN-RELATED"/>
    <property type="match status" value="1"/>
</dbReference>
<proteinExistence type="predicted"/>
<feature type="domain" description="DUF1618" evidence="1">
    <location>
        <begin position="96"/>
        <end position="237"/>
    </location>
</feature>
<accession>A0A8R7P713</accession>
<reference evidence="3" key="1">
    <citation type="journal article" date="2013" name="Nature">
        <title>Draft genome of the wheat A-genome progenitor Triticum urartu.</title>
        <authorList>
            <person name="Ling H.Q."/>
            <person name="Zhao S."/>
            <person name="Liu D."/>
            <person name="Wang J."/>
            <person name="Sun H."/>
            <person name="Zhang C."/>
            <person name="Fan H."/>
            <person name="Li D."/>
            <person name="Dong L."/>
            <person name="Tao Y."/>
            <person name="Gao C."/>
            <person name="Wu H."/>
            <person name="Li Y."/>
            <person name="Cui Y."/>
            <person name="Guo X."/>
            <person name="Zheng S."/>
            <person name="Wang B."/>
            <person name="Yu K."/>
            <person name="Liang Q."/>
            <person name="Yang W."/>
            <person name="Lou X."/>
            <person name="Chen J."/>
            <person name="Feng M."/>
            <person name="Jian J."/>
            <person name="Zhang X."/>
            <person name="Luo G."/>
            <person name="Jiang Y."/>
            <person name="Liu J."/>
            <person name="Wang Z."/>
            <person name="Sha Y."/>
            <person name="Zhang B."/>
            <person name="Wu H."/>
            <person name="Tang D."/>
            <person name="Shen Q."/>
            <person name="Xue P."/>
            <person name="Zou S."/>
            <person name="Wang X."/>
            <person name="Liu X."/>
            <person name="Wang F."/>
            <person name="Yang Y."/>
            <person name="An X."/>
            <person name="Dong Z."/>
            <person name="Zhang K."/>
            <person name="Zhang X."/>
            <person name="Luo M.C."/>
            <person name="Dvorak J."/>
            <person name="Tong Y."/>
            <person name="Wang J."/>
            <person name="Yang H."/>
            <person name="Li Z."/>
            <person name="Wang D."/>
            <person name="Zhang A."/>
            <person name="Wang J."/>
        </authorList>
    </citation>
    <scope>NUCLEOTIDE SEQUENCE</scope>
    <source>
        <strain evidence="3">cv. G1812</strain>
    </source>
</reference>
<evidence type="ECO:0000313" key="3">
    <source>
        <dbReference type="Proteomes" id="UP000015106"/>
    </source>
</evidence>
<dbReference type="EnsemblPlants" id="TuG1812G0100004427.01.T01">
    <property type="protein sequence ID" value="TuG1812G0100004427.01.T01.cds409810"/>
    <property type="gene ID" value="TuG1812G0100004427.01"/>
</dbReference>
<dbReference type="Proteomes" id="UP000015106">
    <property type="component" value="Chromosome 1"/>
</dbReference>
<reference evidence="2" key="3">
    <citation type="submission" date="2022-06" db="UniProtKB">
        <authorList>
            <consortium name="EnsemblPlants"/>
        </authorList>
    </citation>
    <scope>IDENTIFICATION</scope>
</reference>
<name>A0A8R7P713_TRIUA</name>
<dbReference type="PANTHER" id="PTHR33074:SF131">
    <property type="entry name" value="DUF1618 DOMAIN-CONTAINING PROTEIN"/>
    <property type="match status" value="1"/>
</dbReference>
<sequence length="295" mass="33685">MDRWFNRDTIGIYCGRDDFTVLQLAKFCVSARNSVMGAELCVFRSPLCTTDGSHDNVAEGKWEILTLPIQHTKEEFTDLTRWSTDATIVSNDRVIWVDYHQGGILSYKPCHDALETRPRRIIYYSRLPINNRPWDSSPSGETHEMCRSLCVAGKEGDLLKFVDVARDDGTFFGPLDPYSSFTITCHARASSEDNVWHKEAVITSQTFRRLAAHKRLLPYNCVPMFPLVNRDEPDLIHFIVCEPRDNVDKLSVVVIDIIKEAIVSVSPYIQGEEDLSGKDADMVRHRCRLLQSFLP</sequence>
<reference evidence="2" key="2">
    <citation type="submission" date="2018-03" db="EMBL/GenBank/DDBJ databases">
        <title>The Triticum urartu genome reveals the dynamic nature of wheat genome evolution.</title>
        <authorList>
            <person name="Ling H."/>
            <person name="Ma B."/>
            <person name="Shi X."/>
            <person name="Liu H."/>
            <person name="Dong L."/>
            <person name="Sun H."/>
            <person name="Cao Y."/>
            <person name="Gao Q."/>
            <person name="Zheng S."/>
            <person name="Li Y."/>
            <person name="Yu Y."/>
            <person name="Du H."/>
            <person name="Qi M."/>
            <person name="Li Y."/>
            <person name="Yu H."/>
            <person name="Cui Y."/>
            <person name="Wang N."/>
            <person name="Chen C."/>
            <person name="Wu H."/>
            <person name="Zhao Y."/>
            <person name="Zhang J."/>
            <person name="Li Y."/>
            <person name="Zhou W."/>
            <person name="Zhang B."/>
            <person name="Hu W."/>
            <person name="Eijk M."/>
            <person name="Tang J."/>
            <person name="Witsenboer H."/>
            <person name="Zhao S."/>
            <person name="Li Z."/>
            <person name="Zhang A."/>
            <person name="Wang D."/>
            <person name="Liang C."/>
        </authorList>
    </citation>
    <scope>NUCLEOTIDE SEQUENCE [LARGE SCALE GENOMIC DNA]</scope>
    <source>
        <strain evidence="2">cv. G1812</strain>
    </source>
</reference>
<dbReference type="Gramene" id="TuG1812G0100004427.01.T01">
    <property type="protein sequence ID" value="TuG1812G0100004427.01.T01.cds409810"/>
    <property type="gene ID" value="TuG1812G0100004427.01"/>
</dbReference>
<evidence type="ECO:0000259" key="1">
    <source>
        <dbReference type="Pfam" id="PF07762"/>
    </source>
</evidence>
<keyword evidence="3" id="KW-1185">Reference proteome</keyword>
<dbReference type="Pfam" id="PF07762">
    <property type="entry name" value="DUF1618"/>
    <property type="match status" value="1"/>
</dbReference>
<organism evidence="2 3">
    <name type="scientific">Triticum urartu</name>
    <name type="common">Red wild einkorn</name>
    <name type="synonym">Crithodium urartu</name>
    <dbReference type="NCBI Taxonomy" id="4572"/>
    <lineage>
        <taxon>Eukaryota</taxon>
        <taxon>Viridiplantae</taxon>
        <taxon>Streptophyta</taxon>
        <taxon>Embryophyta</taxon>
        <taxon>Tracheophyta</taxon>
        <taxon>Spermatophyta</taxon>
        <taxon>Magnoliopsida</taxon>
        <taxon>Liliopsida</taxon>
        <taxon>Poales</taxon>
        <taxon>Poaceae</taxon>
        <taxon>BOP clade</taxon>
        <taxon>Pooideae</taxon>
        <taxon>Triticodae</taxon>
        <taxon>Triticeae</taxon>
        <taxon>Triticinae</taxon>
        <taxon>Triticum</taxon>
    </lineage>
</organism>